<dbReference type="AlphaFoldDB" id="A0A834YWH6"/>
<keyword evidence="14" id="KW-1185">Reference proteome</keyword>
<dbReference type="PROSITE" id="PS50015">
    <property type="entry name" value="SAP_B"/>
    <property type="match status" value="1"/>
</dbReference>
<comment type="function">
    <text evidence="9">Pulmonary surfactant-associated proteins promote alveolar stability by lowering the surface tension at the air-liquid interface in the peripheral air spaces. SP-B increases the collapse pressure of palmitic acid to nearly 70 millinewtons per meter.</text>
</comment>
<dbReference type="InterPro" id="IPR008139">
    <property type="entry name" value="SaposinB_dom"/>
</dbReference>
<dbReference type="PANTHER" id="PTHR11480">
    <property type="entry name" value="SAPOSIN-RELATED"/>
    <property type="match status" value="1"/>
</dbReference>
<dbReference type="SUPFAM" id="SSF47862">
    <property type="entry name" value="Saposin"/>
    <property type="match status" value="2"/>
</dbReference>
<protein>
    <recommendedName>
        <fullName evidence="10">Pulmonary surfactant-associated protein B</fullName>
    </recommendedName>
    <alternativeName>
        <fullName evidence="11">Pulmonary surfactant-associated proteolipid SPL(Phe)</fullName>
    </alternativeName>
</protein>
<proteinExistence type="predicted"/>
<evidence type="ECO:0000256" key="2">
    <source>
        <dbReference type="ARBA" id="ARBA00022525"/>
    </source>
</evidence>
<dbReference type="GO" id="GO:0006629">
    <property type="term" value="P:lipid metabolic process"/>
    <property type="evidence" value="ECO:0007669"/>
    <property type="project" value="InterPro"/>
</dbReference>
<evidence type="ECO:0000256" key="5">
    <source>
        <dbReference type="ARBA" id="ARBA00022750"/>
    </source>
</evidence>
<dbReference type="EMBL" id="JABCRI010000011">
    <property type="protein sequence ID" value="KAF8397139.1"/>
    <property type="molecule type" value="Genomic_DNA"/>
</dbReference>
<dbReference type="OrthoDB" id="69496at2759"/>
<dbReference type="InterPro" id="IPR007856">
    <property type="entry name" value="SapB_1"/>
</dbReference>
<comment type="subcellular location">
    <subcellularLocation>
        <location evidence="1">Secreted</location>
        <location evidence="1">Extracellular space</location>
    </subcellularLocation>
</comment>
<dbReference type="InterPro" id="IPR008138">
    <property type="entry name" value="SapB_2"/>
</dbReference>
<evidence type="ECO:0000313" key="13">
    <source>
        <dbReference type="EMBL" id="KAF8397139.1"/>
    </source>
</evidence>
<organism evidence="13 14">
    <name type="scientific">Tetracentron sinense</name>
    <name type="common">Spur-leaf</name>
    <dbReference type="NCBI Taxonomy" id="13715"/>
    <lineage>
        <taxon>Eukaryota</taxon>
        <taxon>Viridiplantae</taxon>
        <taxon>Streptophyta</taxon>
        <taxon>Embryophyta</taxon>
        <taxon>Tracheophyta</taxon>
        <taxon>Spermatophyta</taxon>
        <taxon>Magnoliopsida</taxon>
        <taxon>Trochodendrales</taxon>
        <taxon>Trochodendraceae</taxon>
        <taxon>Tetracentron</taxon>
    </lineage>
</organism>
<dbReference type="Proteomes" id="UP000655225">
    <property type="component" value="Unassembled WGS sequence"/>
</dbReference>
<dbReference type="InterPro" id="IPR011001">
    <property type="entry name" value="Saposin-like"/>
</dbReference>
<dbReference type="PANTHER" id="PTHR11480:SF3">
    <property type="entry name" value="BCDNA.GH08312"/>
    <property type="match status" value="1"/>
</dbReference>
<sequence length="147" mass="16258">MAICFGQCITLVDYYAPLVFLEITNLQPEDFCQKVNLCEQMAIASPQHQDSCGLCHHAVAEVLVKLKDPEIQLEILELLLKGCDTVENYVKQCKKLVFEYGPLIMANAEQFLENTDLCTTFHACKASTAASEHASSSLVEVSLLSEA</sequence>
<evidence type="ECO:0000259" key="12">
    <source>
        <dbReference type="PROSITE" id="PS50015"/>
    </source>
</evidence>
<evidence type="ECO:0000256" key="9">
    <source>
        <dbReference type="ARBA" id="ARBA00037221"/>
    </source>
</evidence>
<evidence type="ECO:0000256" key="7">
    <source>
        <dbReference type="ARBA" id="ARBA00023157"/>
    </source>
</evidence>
<keyword evidence="3" id="KW-0732">Signal</keyword>
<evidence type="ECO:0000313" key="14">
    <source>
        <dbReference type="Proteomes" id="UP000655225"/>
    </source>
</evidence>
<evidence type="ECO:0000256" key="1">
    <source>
        <dbReference type="ARBA" id="ARBA00004239"/>
    </source>
</evidence>
<keyword evidence="8" id="KW-0325">Glycoprotein</keyword>
<dbReference type="FunFam" id="1.10.225.10:FF:000008">
    <property type="entry name" value="Pulmonary surfactant-associated protein B"/>
    <property type="match status" value="1"/>
</dbReference>
<keyword evidence="2" id="KW-0964">Secreted</keyword>
<dbReference type="GO" id="GO:0004190">
    <property type="term" value="F:aspartic-type endopeptidase activity"/>
    <property type="evidence" value="ECO:0007669"/>
    <property type="project" value="UniProtKB-KW"/>
</dbReference>
<evidence type="ECO:0000256" key="4">
    <source>
        <dbReference type="ARBA" id="ARBA00022737"/>
    </source>
</evidence>
<dbReference type="Pfam" id="PF03489">
    <property type="entry name" value="SapB_2"/>
    <property type="match status" value="2"/>
</dbReference>
<comment type="caution">
    <text evidence="13">The sequence shown here is derived from an EMBL/GenBank/DDBJ whole genome shotgun (WGS) entry which is preliminary data.</text>
</comment>
<keyword evidence="4" id="KW-0677">Repeat</keyword>
<dbReference type="InterPro" id="IPR051428">
    <property type="entry name" value="Sphingo_Act-Surfact_Prot"/>
</dbReference>
<reference evidence="13 14" key="1">
    <citation type="submission" date="2020-04" db="EMBL/GenBank/DDBJ databases">
        <title>Plant Genome Project.</title>
        <authorList>
            <person name="Zhang R.-G."/>
        </authorList>
    </citation>
    <scope>NUCLEOTIDE SEQUENCE [LARGE SCALE GENOMIC DNA]</scope>
    <source>
        <strain evidence="13">YNK0</strain>
        <tissue evidence="13">Leaf</tissue>
    </source>
</reference>
<dbReference type="Pfam" id="PF05184">
    <property type="entry name" value="SapB_1"/>
    <property type="match status" value="1"/>
</dbReference>
<keyword evidence="5" id="KW-0064">Aspartyl protease</keyword>
<dbReference type="SMART" id="SM00741">
    <property type="entry name" value="SapB"/>
    <property type="match status" value="1"/>
</dbReference>
<keyword evidence="7" id="KW-1015">Disulfide bond</keyword>
<evidence type="ECO:0000256" key="6">
    <source>
        <dbReference type="ARBA" id="ARBA00023145"/>
    </source>
</evidence>
<evidence type="ECO:0000256" key="8">
    <source>
        <dbReference type="ARBA" id="ARBA00023180"/>
    </source>
</evidence>
<keyword evidence="5" id="KW-0645">Protease</keyword>
<evidence type="ECO:0000256" key="3">
    <source>
        <dbReference type="ARBA" id="ARBA00022729"/>
    </source>
</evidence>
<name>A0A834YWH6_TETSI</name>
<evidence type="ECO:0000256" key="10">
    <source>
        <dbReference type="ARBA" id="ARBA00041094"/>
    </source>
</evidence>
<keyword evidence="6" id="KW-0865">Zymogen</keyword>
<feature type="domain" description="Saposin B-type" evidence="12">
    <location>
        <begin position="48"/>
        <end position="128"/>
    </location>
</feature>
<gene>
    <name evidence="13" type="ORF">HHK36_016046</name>
</gene>
<dbReference type="OMA" id="MRSANRY"/>
<dbReference type="Gene3D" id="1.10.225.10">
    <property type="entry name" value="Saposin-like"/>
    <property type="match status" value="2"/>
</dbReference>
<keyword evidence="5" id="KW-0378">Hydrolase</keyword>
<accession>A0A834YWH6</accession>
<evidence type="ECO:0000256" key="11">
    <source>
        <dbReference type="ARBA" id="ARBA00041785"/>
    </source>
</evidence>
<dbReference type="GO" id="GO:0005576">
    <property type="term" value="C:extracellular region"/>
    <property type="evidence" value="ECO:0007669"/>
    <property type="project" value="UniProtKB-SubCell"/>
</dbReference>